<evidence type="ECO:0000256" key="3">
    <source>
        <dbReference type="ARBA" id="ARBA00022692"/>
    </source>
</evidence>
<keyword evidence="5 6" id="KW-0472">Membrane</keyword>
<dbReference type="GO" id="GO:0050909">
    <property type="term" value="P:sensory perception of taste"/>
    <property type="evidence" value="ECO:0007669"/>
    <property type="project" value="InterPro"/>
</dbReference>
<accession>A0A3R7M5L3</accession>
<evidence type="ECO:0000256" key="6">
    <source>
        <dbReference type="SAM" id="Phobius"/>
    </source>
</evidence>
<keyword evidence="2" id="KW-1003">Cell membrane</keyword>
<evidence type="ECO:0000313" key="7">
    <source>
        <dbReference type="EMBL" id="ROT73503.1"/>
    </source>
</evidence>
<dbReference type="InterPro" id="IPR013604">
    <property type="entry name" value="7TM_chemorcpt"/>
</dbReference>
<protein>
    <submittedName>
        <fullName evidence="7">Uncharacterized protein</fullName>
    </submittedName>
</protein>
<feature type="transmembrane region" description="Helical" evidence="6">
    <location>
        <begin position="137"/>
        <end position="165"/>
    </location>
</feature>
<dbReference type="Pfam" id="PF08395">
    <property type="entry name" value="7tm_7"/>
    <property type="match status" value="1"/>
</dbReference>
<evidence type="ECO:0000313" key="8">
    <source>
        <dbReference type="Proteomes" id="UP000283509"/>
    </source>
</evidence>
<dbReference type="EMBL" id="QCYY01002023">
    <property type="protein sequence ID" value="ROT73503.1"/>
    <property type="molecule type" value="Genomic_DNA"/>
</dbReference>
<dbReference type="AlphaFoldDB" id="A0A3R7M5L3"/>
<keyword evidence="3 6" id="KW-0812">Transmembrane</keyword>
<reference evidence="7 8" key="2">
    <citation type="submission" date="2019-01" db="EMBL/GenBank/DDBJ databases">
        <title>The decoding of complex shrimp genome reveals the adaptation for benthos swimmer, frequently molting mechanism and breeding impact on genome.</title>
        <authorList>
            <person name="Sun Y."/>
            <person name="Gao Y."/>
            <person name="Yu Y."/>
        </authorList>
    </citation>
    <scope>NUCLEOTIDE SEQUENCE [LARGE SCALE GENOMIC DNA]</scope>
    <source>
        <tissue evidence="7">Muscle</tissue>
    </source>
</reference>
<evidence type="ECO:0000256" key="5">
    <source>
        <dbReference type="ARBA" id="ARBA00023136"/>
    </source>
</evidence>
<feature type="transmembrane region" description="Helical" evidence="6">
    <location>
        <begin position="22"/>
        <end position="43"/>
    </location>
</feature>
<comment type="subcellular location">
    <subcellularLocation>
        <location evidence="1">Cell membrane</location>
        <topology evidence="1">Multi-pass membrane protein</topology>
    </subcellularLocation>
</comment>
<feature type="transmembrane region" description="Helical" evidence="6">
    <location>
        <begin position="289"/>
        <end position="312"/>
    </location>
</feature>
<evidence type="ECO:0000256" key="1">
    <source>
        <dbReference type="ARBA" id="ARBA00004651"/>
    </source>
</evidence>
<reference evidence="7 8" key="1">
    <citation type="submission" date="2018-04" db="EMBL/GenBank/DDBJ databases">
        <authorList>
            <person name="Zhang X."/>
            <person name="Yuan J."/>
            <person name="Li F."/>
            <person name="Xiang J."/>
        </authorList>
    </citation>
    <scope>NUCLEOTIDE SEQUENCE [LARGE SCALE GENOMIC DNA]</scope>
    <source>
        <tissue evidence="7">Muscle</tissue>
    </source>
</reference>
<proteinExistence type="predicted"/>
<name>A0A3R7M5L3_PENVA</name>
<feature type="transmembrane region" description="Helical" evidence="6">
    <location>
        <begin position="97"/>
        <end position="116"/>
    </location>
</feature>
<evidence type="ECO:0000256" key="2">
    <source>
        <dbReference type="ARBA" id="ARBA00022475"/>
    </source>
</evidence>
<gene>
    <name evidence="7" type="ORF">C7M84_008041</name>
</gene>
<keyword evidence="4 6" id="KW-1133">Transmembrane helix</keyword>
<feature type="transmembrane region" description="Helical" evidence="6">
    <location>
        <begin position="264"/>
        <end position="283"/>
    </location>
</feature>
<evidence type="ECO:0000256" key="4">
    <source>
        <dbReference type="ARBA" id="ARBA00022989"/>
    </source>
</evidence>
<sequence length="404" mass="45682">MRVSSINTAALVLPAKRGGGKMALVIALVEWLGILLGFFPCGLLDPAWPRVKSVVGLLMAVVVLALCCAFTSSYLYYVSHGELWSGFTYMFAAMDKFFFSVLALTPYLVLVAWWAYHRGLARHLRALKDLVAEGPPLPVLSFVLRISVVWATFVADMIILCYWYADVGDYETYEPSANVVSLPFILTMHTFAICLVVSSFYVIEHKLSETNGEMKNMLSRKNPEENPPDPLARLRHFRTRLVYLRRMHRDLCHVSSVPLMANNIMKFTGFVFMLFYILAYVHVWRFDFALCTVSCLGNLAALFVLGFVADAVREKAEKPLRIISQAGPFDVESHLQAKFDREIYHIVELSKLPLTVEPIGLYVLSRSNIMTEPYPCEDLGKLRLTGHIRPFVPPCPDSERPDRG</sequence>
<feature type="transmembrane region" description="Helical" evidence="6">
    <location>
        <begin position="185"/>
        <end position="203"/>
    </location>
</feature>
<comment type="caution">
    <text evidence="7">The sequence shown here is derived from an EMBL/GenBank/DDBJ whole genome shotgun (WGS) entry which is preliminary data.</text>
</comment>
<keyword evidence="8" id="KW-1185">Reference proteome</keyword>
<organism evidence="7 8">
    <name type="scientific">Penaeus vannamei</name>
    <name type="common">Whiteleg shrimp</name>
    <name type="synonym">Litopenaeus vannamei</name>
    <dbReference type="NCBI Taxonomy" id="6689"/>
    <lineage>
        <taxon>Eukaryota</taxon>
        <taxon>Metazoa</taxon>
        <taxon>Ecdysozoa</taxon>
        <taxon>Arthropoda</taxon>
        <taxon>Crustacea</taxon>
        <taxon>Multicrustacea</taxon>
        <taxon>Malacostraca</taxon>
        <taxon>Eumalacostraca</taxon>
        <taxon>Eucarida</taxon>
        <taxon>Decapoda</taxon>
        <taxon>Dendrobranchiata</taxon>
        <taxon>Penaeoidea</taxon>
        <taxon>Penaeidae</taxon>
        <taxon>Penaeus</taxon>
    </lineage>
</organism>
<dbReference type="GO" id="GO:0005886">
    <property type="term" value="C:plasma membrane"/>
    <property type="evidence" value="ECO:0007669"/>
    <property type="project" value="UniProtKB-SubCell"/>
</dbReference>
<dbReference type="Proteomes" id="UP000283509">
    <property type="component" value="Unassembled WGS sequence"/>
</dbReference>
<feature type="transmembrane region" description="Helical" evidence="6">
    <location>
        <begin position="55"/>
        <end position="77"/>
    </location>
</feature>